<dbReference type="Proteomes" id="UP000070093">
    <property type="component" value="Unassembled WGS sequence"/>
</dbReference>
<evidence type="ECO:0000313" key="2">
    <source>
        <dbReference type="Proteomes" id="UP000070093"/>
    </source>
</evidence>
<name>A0A137T046_9BACT</name>
<comment type="caution">
    <text evidence="1">The sequence shown here is derived from an EMBL/GenBank/DDBJ whole genome shotgun (WGS) entry which is preliminary data.</text>
</comment>
<gene>
    <name evidence="1" type="ORF">HMPREF3202_00420</name>
</gene>
<protein>
    <submittedName>
        <fullName evidence="1">Uncharacterized protein</fullName>
    </submittedName>
</protein>
<dbReference type="PATRIC" id="fig|28125.4.peg.413"/>
<reference evidence="1 2" key="1">
    <citation type="submission" date="2016-02" db="EMBL/GenBank/DDBJ databases">
        <authorList>
            <person name="Wen L."/>
            <person name="He K."/>
            <person name="Yang H."/>
        </authorList>
    </citation>
    <scope>NUCLEOTIDE SEQUENCE [LARGE SCALE GENOMIC DNA]</scope>
    <source>
        <strain evidence="1 2">GED7880</strain>
    </source>
</reference>
<proteinExistence type="predicted"/>
<dbReference type="AlphaFoldDB" id="A0A137T046"/>
<dbReference type="EMBL" id="LTAG01000019">
    <property type="protein sequence ID" value="KXO18081.1"/>
    <property type="molecule type" value="Genomic_DNA"/>
</dbReference>
<accession>A0A137T046</accession>
<evidence type="ECO:0000313" key="1">
    <source>
        <dbReference type="EMBL" id="KXO18081.1"/>
    </source>
</evidence>
<dbReference type="STRING" id="28125.HMPREF3202_00420"/>
<sequence>MLFIASIVVNWRGERSPMDMLLYSVTMVMKYRSKCKREVIVV</sequence>
<organism evidence="1 2">
    <name type="scientific">Prevotella bivia</name>
    <dbReference type="NCBI Taxonomy" id="28125"/>
    <lineage>
        <taxon>Bacteria</taxon>
        <taxon>Pseudomonadati</taxon>
        <taxon>Bacteroidota</taxon>
        <taxon>Bacteroidia</taxon>
        <taxon>Bacteroidales</taxon>
        <taxon>Prevotellaceae</taxon>
        <taxon>Prevotella</taxon>
    </lineage>
</organism>